<dbReference type="Proteomes" id="UP000183794">
    <property type="component" value="Unassembled WGS sequence"/>
</dbReference>
<dbReference type="EMBL" id="FPLJ01000078">
    <property type="protein sequence ID" value="SGY97964.1"/>
    <property type="molecule type" value="Genomic_DNA"/>
</dbReference>
<name>A0A1L0ABV1_9GAMM</name>
<sequence>MYVRSYYLQQLSLRQLKTPNLKKMEDGILSDNTVISIW</sequence>
<proteinExistence type="predicted"/>
<gene>
    <name evidence="1" type="ORF">MT2528_3521</name>
    <name evidence="2" type="ORF">NVI5450_3720</name>
</gene>
<evidence type="ECO:0000313" key="4">
    <source>
        <dbReference type="Proteomes" id="UP000183794"/>
    </source>
</evidence>
<organism evidence="2 4">
    <name type="scientific">Moritella viscosa</name>
    <dbReference type="NCBI Taxonomy" id="80854"/>
    <lineage>
        <taxon>Bacteria</taxon>
        <taxon>Pseudomonadati</taxon>
        <taxon>Pseudomonadota</taxon>
        <taxon>Gammaproteobacteria</taxon>
        <taxon>Alteromonadales</taxon>
        <taxon>Moritellaceae</taxon>
        <taxon>Moritella</taxon>
    </lineage>
</organism>
<protein>
    <submittedName>
        <fullName evidence="2">Uncharacterized protein</fullName>
    </submittedName>
</protein>
<dbReference type="EMBL" id="FPLD01000102">
    <property type="protein sequence ID" value="SGZ11631.1"/>
    <property type="molecule type" value="Genomic_DNA"/>
</dbReference>
<reference evidence="1 3" key="1">
    <citation type="submission" date="2016-11" db="EMBL/GenBank/DDBJ databases">
        <authorList>
            <person name="Klemetsen T."/>
        </authorList>
    </citation>
    <scope>NUCLEOTIDE SEQUENCE [LARGE SCALE GENOMIC DNA]</scope>
    <source>
        <strain evidence="1">MT 2528</strain>
    </source>
</reference>
<accession>A0A1L0ABV1</accession>
<keyword evidence="3" id="KW-1185">Reference proteome</keyword>
<dbReference type="AlphaFoldDB" id="A0A1L0ABV1"/>
<evidence type="ECO:0000313" key="3">
    <source>
        <dbReference type="Proteomes" id="UP000182660"/>
    </source>
</evidence>
<evidence type="ECO:0000313" key="1">
    <source>
        <dbReference type="EMBL" id="SGY97964.1"/>
    </source>
</evidence>
<reference evidence="2 4" key="2">
    <citation type="submission" date="2016-11" db="EMBL/GenBank/DDBJ databases">
        <authorList>
            <person name="Jaros S."/>
            <person name="Januszkiewicz K."/>
            <person name="Wedrychowicz H."/>
        </authorList>
    </citation>
    <scope>NUCLEOTIDE SEQUENCE [LARGE SCALE GENOMIC DNA]</scope>
    <source>
        <strain evidence="2">NVI 5450</strain>
    </source>
</reference>
<dbReference type="Proteomes" id="UP000182660">
    <property type="component" value="Unassembled WGS sequence"/>
</dbReference>
<evidence type="ECO:0000313" key="2">
    <source>
        <dbReference type="EMBL" id="SGZ11631.1"/>
    </source>
</evidence>